<name>A0A834R7C0_SARSC</name>
<dbReference type="Gene3D" id="2.30.42.10">
    <property type="match status" value="1"/>
</dbReference>
<feature type="region of interest" description="Disordered" evidence="1">
    <location>
        <begin position="286"/>
        <end position="306"/>
    </location>
</feature>
<dbReference type="Pfam" id="PF15936">
    <property type="entry name" value="DUF4749"/>
    <property type="match status" value="1"/>
</dbReference>
<dbReference type="AlphaFoldDB" id="A0A834R7C0"/>
<dbReference type="EnsemblMetazoa" id="SSS_6294s_mrna">
    <property type="protein sequence ID" value="KAF7488693.1"/>
    <property type="gene ID" value="SSS_6294"/>
</dbReference>
<evidence type="ECO:0000259" key="2">
    <source>
        <dbReference type="PROSITE" id="PS50106"/>
    </source>
</evidence>
<dbReference type="InterPro" id="IPR006643">
    <property type="entry name" value="Zasp-like_motif"/>
</dbReference>
<evidence type="ECO:0000313" key="4">
    <source>
        <dbReference type="EnsemblMetazoa" id="KAF7488693.1"/>
    </source>
</evidence>
<evidence type="ECO:0000313" key="5">
    <source>
        <dbReference type="Proteomes" id="UP000070412"/>
    </source>
</evidence>
<dbReference type="SMART" id="SM00735">
    <property type="entry name" value="ZM"/>
    <property type="match status" value="1"/>
</dbReference>
<gene>
    <name evidence="3" type="ORF">SSS_6294</name>
</gene>
<dbReference type="PROSITE" id="PS50106">
    <property type="entry name" value="PDZ"/>
    <property type="match status" value="1"/>
</dbReference>
<dbReference type="Proteomes" id="UP000070412">
    <property type="component" value="Unassembled WGS sequence"/>
</dbReference>
<evidence type="ECO:0000256" key="1">
    <source>
        <dbReference type="SAM" id="MobiDB-lite"/>
    </source>
</evidence>
<proteinExistence type="predicted"/>
<dbReference type="OrthoDB" id="44841at2759"/>
<dbReference type="Pfam" id="PF13180">
    <property type="entry name" value="PDZ_2"/>
    <property type="match status" value="1"/>
</dbReference>
<accession>A0A834R7C0</accession>
<dbReference type="SMART" id="SM00228">
    <property type="entry name" value="PDZ"/>
    <property type="match status" value="1"/>
</dbReference>
<feature type="domain" description="PDZ" evidence="2">
    <location>
        <begin position="7"/>
        <end position="81"/>
    </location>
</feature>
<reference evidence="4" key="3">
    <citation type="submission" date="2022-06" db="UniProtKB">
        <authorList>
            <consortium name="EnsemblMetazoa"/>
        </authorList>
    </citation>
    <scope>IDENTIFICATION</scope>
</reference>
<dbReference type="SUPFAM" id="SSF50156">
    <property type="entry name" value="PDZ domain-like"/>
    <property type="match status" value="1"/>
</dbReference>
<dbReference type="InterPro" id="IPR036034">
    <property type="entry name" value="PDZ_sf"/>
</dbReference>
<dbReference type="InterPro" id="IPR031847">
    <property type="entry name" value="PDLI1-4/Zasp-like_mid"/>
</dbReference>
<reference evidence="5" key="1">
    <citation type="journal article" date="2020" name="PLoS Negl. Trop. Dis.">
        <title>High-quality nuclear genome for Sarcoptes scabiei-A critical resource for a neglected parasite.</title>
        <authorList>
            <person name="Korhonen P.K."/>
            <person name="Gasser R.B."/>
            <person name="Ma G."/>
            <person name="Wang T."/>
            <person name="Stroehlein A.J."/>
            <person name="Young N.D."/>
            <person name="Ang C.S."/>
            <person name="Fernando D.D."/>
            <person name="Lu H.C."/>
            <person name="Taylor S."/>
            <person name="Reynolds S.L."/>
            <person name="Mofiz E."/>
            <person name="Najaraj S.H."/>
            <person name="Gowda H."/>
            <person name="Madugundu A."/>
            <person name="Renuse S."/>
            <person name="Holt D."/>
            <person name="Pandey A."/>
            <person name="Papenfuss A.T."/>
            <person name="Fischer K."/>
        </authorList>
    </citation>
    <scope>NUCLEOTIDE SEQUENCE [LARGE SCALE GENOMIC DNA]</scope>
</reference>
<sequence>MATRTIFLTLTRSTSEIEWGFEFVETLHLNLGQALIVKNVQTSSPASKAGLLIGDIILGVDNSPITGRPLTLSIALELIKRRPCKSIELQILRDKANRIKKTKTYKIMNSDTHRPIPINRGVIPAVAQMDSGVRLPDNNVSQFLNEKAREQWAITKQTYRSIPIIEPKPKVRRDWPMGSYLKYMEGPGWHDPPRHLRVDNPNKAKLLNDLHQGSDGQPLYHLQYNSPINLYSENNLNNSINPAGSSTMGHTISPHPIYKVNSVKPETIDITHSPTYQYLQEERALKRPPNSSPFNHRHSPDPQQTPYFKTLMNTLNVPH</sequence>
<organism evidence="3">
    <name type="scientific">Sarcoptes scabiei</name>
    <name type="common">Itch mite</name>
    <name type="synonym">Acarus scabiei</name>
    <dbReference type="NCBI Taxonomy" id="52283"/>
    <lineage>
        <taxon>Eukaryota</taxon>
        <taxon>Metazoa</taxon>
        <taxon>Ecdysozoa</taxon>
        <taxon>Arthropoda</taxon>
        <taxon>Chelicerata</taxon>
        <taxon>Arachnida</taxon>
        <taxon>Acari</taxon>
        <taxon>Acariformes</taxon>
        <taxon>Sarcoptiformes</taxon>
        <taxon>Astigmata</taxon>
        <taxon>Psoroptidia</taxon>
        <taxon>Sarcoptoidea</taxon>
        <taxon>Sarcoptidae</taxon>
        <taxon>Sarcoptinae</taxon>
        <taxon>Sarcoptes</taxon>
    </lineage>
</organism>
<keyword evidence="5" id="KW-1185">Reference proteome</keyword>
<evidence type="ECO:0000313" key="3">
    <source>
        <dbReference type="EMBL" id="KAF7488693.1"/>
    </source>
</evidence>
<protein>
    <recommendedName>
        <fullName evidence="2">PDZ domain-containing protein</fullName>
    </recommendedName>
</protein>
<dbReference type="InterPro" id="IPR001478">
    <property type="entry name" value="PDZ"/>
</dbReference>
<dbReference type="EMBL" id="WVUK01000065">
    <property type="protein sequence ID" value="KAF7488693.1"/>
    <property type="molecule type" value="Genomic_DNA"/>
</dbReference>
<reference evidence="3" key="2">
    <citation type="submission" date="2020-01" db="EMBL/GenBank/DDBJ databases">
        <authorList>
            <person name="Korhonen P.K.K."/>
            <person name="Guangxu M.G."/>
            <person name="Wang T.W."/>
            <person name="Stroehlein A.J.S."/>
            <person name="Young N.D."/>
            <person name="Ang C.-S.A."/>
            <person name="Fernando D.W.F."/>
            <person name="Lu H.L."/>
            <person name="Taylor S.T."/>
            <person name="Ehtesham M.E.M."/>
            <person name="Najaraj S.H.N."/>
            <person name="Harsha G.H.G."/>
            <person name="Madugundu A.M."/>
            <person name="Renuse S.R."/>
            <person name="Holt D.H."/>
            <person name="Pandey A.P."/>
            <person name="Papenfuss A.P."/>
            <person name="Gasser R.B.G."/>
            <person name="Fischer K.F."/>
        </authorList>
    </citation>
    <scope>NUCLEOTIDE SEQUENCE</scope>
    <source>
        <strain evidence="3">SSS_KF_BRIS2020</strain>
    </source>
</reference>